<dbReference type="Proteomes" id="UP001501020">
    <property type="component" value="Unassembled WGS sequence"/>
</dbReference>
<name>A0ABN3A2U2_9ACTN</name>
<reference evidence="1 2" key="1">
    <citation type="journal article" date="2019" name="Int. J. Syst. Evol. Microbiol.">
        <title>The Global Catalogue of Microorganisms (GCM) 10K type strain sequencing project: providing services to taxonomists for standard genome sequencing and annotation.</title>
        <authorList>
            <consortium name="The Broad Institute Genomics Platform"/>
            <consortium name="The Broad Institute Genome Sequencing Center for Infectious Disease"/>
            <person name="Wu L."/>
            <person name="Ma J."/>
        </authorList>
    </citation>
    <scope>NUCLEOTIDE SEQUENCE [LARGE SCALE GENOMIC DNA]</scope>
    <source>
        <strain evidence="1 2">JCM 13850</strain>
    </source>
</reference>
<organism evidence="1 2">
    <name type="scientific">Actinomadura napierensis</name>
    <dbReference type="NCBI Taxonomy" id="267854"/>
    <lineage>
        <taxon>Bacteria</taxon>
        <taxon>Bacillati</taxon>
        <taxon>Actinomycetota</taxon>
        <taxon>Actinomycetes</taxon>
        <taxon>Streptosporangiales</taxon>
        <taxon>Thermomonosporaceae</taxon>
        <taxon>Actinomadura</taxon>
    </lineage>
</organism>
<protein>
    <recommendedName>
        <fullName evidence="3">Flavodoxin</fullName>
    </recommendedName>
</protein>
<gene>
    <name evidence="1" type="ORF">GCM10009727_58820</name>
</gene>
<accession>A0ABN3A2U2</accession>
<dbReference type="EMBL" id="BAAAMR010000060">
    <property type="protein sequence ID" value="GAA2152822.1"/>
    <property type="molecule type" value="Genomic_DNA"/>
</dbReference>
<dbReference type="RefSeq" id="WP_344274149.1">
    <property type="nucleotide sequence ID" value="NZ_BAAAMR010000060.1"/>
</dbReference>
<sequence length="56" mass="5731">MSGLGTAPSDYAASCPGVAIDHGLAVRGEEVDKADTDVQAWLARLGLVASPFRSSN</sequence>
<evidence type="ECO:0000313" key="1">
    <source>
        <dbReference type="EMBL" id="GAA2152822.1"/>
    </source>
</evidence>
<proteinExistence type="predicted"/>
<evidence type="ECO:0008006" key="3">
    <source>
        <dbReference type="Google" id="ProtNLM"/>
    </source>
</evidence>
<evidence type="ECO:0000313" key="2">
    <source>
        <dbReference type="Proteomes" id="UP001501020"/>
    </source>
</evidence>
<keyword evidence="2" id="KW-1185">Reference proteome</keyword>
<comment type="caution">
    <text evidence="1">The sequence shown here is derived from an EMBL/GenBank/DDBJ whole genome shotgun (WGS) entry which is preliminary data.</text>
</comment>